<feature type="chain" id="PRO_5039664124" evidence="5">
    <location>
        <begin position="22"/>
        <end position="290"/>
    </location>
</feature>
<comment type="subcellular location">
    <subcellularLocation>
        <location evidence="1">Cell envelope</location>
    </subcellularLocation>
</comment>
<dbReference type="GO" id="GO:0030313">
    <property type="term" value="C:cell envelope"/>
    <property type="evidence" value="ECO:0007669"/>
    <property type="project" value="UniProtKB-SubCell"/>
</dbReference>
<keyword evidence="8" id="KW-1185">Reference proteome</keyword>
<dbReference type="PROSITE" id="PS51257">
    <property type="entry name" value="PROKAR_LIPOPROTEIN"/>
    <property type="match status" value="1"/>
</dbReference>
<feature type="signal peptide" evidence="5">
    <location>
        <begin position="1"/>
        <end position="21"/>
    </location>
</feature>
<dbReference type="RefSeq" id="WP_186847406.1">
    <property type="nucleotide sequence ID" value="NZ_JACOOX010000002.1"/>
</dbReference>
<keyword evidence="3 5" id="KW-0732">Signal</keyword>
<dbReference type="PANTHER" id="PTHR35936">
    <property type="entry name" value="MEMBRANE-BOUND LYTIC MUREIN TRANSGLYCOSYLASE F"/>
    <property type="match status" value="1"/>
</dbReference>
<gene>
    <name evidence="7" type="ORF">H8S09_03920</name>
</gene>
<evidence type="ECO:0000256" key="3">
    <source>
        <dbReference type="ARBA" id="ARBA00022729"/>
    </source>
</evidence>
<dbReference type="PROSITE" id="PS01039">
    <property type="entry name" value="SBP_BACTERIAL_3"/>
    <property type="match status" value="1"/>
</dbReference>
<feature type="domain" description="Solute-binding protein family 3/N-terminal" evidence="6">
    <location>
        <begin position="105"/>
        <end position="290"/>
    </location>
</feature>
<dbReference type="Pfam" id="PF00497">
    <property type="entry name" value="SBP_bac_3"/>
    <property type="match status" value="1"/>
</dbReference>
<dbReference type="InterPro" id="IPR001638">
    <property type="entry name" value="Solute-binding_3/MltF_N"/>
</dbReference>
<dbReference type="Gene3D" id="3.40.190.10">
    <property type="entry name" value="Periplasmic binding protein-like II"/>
    <property type="match status" value="4"/>
</dbReference>
<evidence type="ECO:0000256" key="5">
    <source>
        <dbReference type="SAM" id="SignalP"/>
    </source>
</evidence>
<evidence type="ECO:0000256" key="4">
    <source>
        <dbReference type="RuleBase" id="RU003744"/>
    </source>
</evidence>
<evidence type="ECO:0000259" key="6">
    <source>
        <dbReference type="SMART" id="SM00062"/>
    </source>
</evidence>
<dbReference type="AlphaFoldDB" id="A0A8I0DTJ5"/>
<dbReference type="SMART" id="SM00062">
    <property type="entry name" value="PBPb"/>
    <property type="match status" value="1"/>
</dbReference>
<dbReference type="SUPFAM" id="SSF53850">
    <property type="entry name" value="Periplasmic binding protein-like II"/>
    <property type="match status" value="2"/>
</dbReference>
<evidence type="ECO:0000256" key="2">
    <source>
        <dbReference type="ARBA" id="ARBA00010333"/>
    </source>
</evidence>
<evidence type="ECO:0000256" key="1">
    <source>
        <dbReference type="ARBA" id="ARBA00004196"/>
    </source>
</evidence>
<comment type="caution">
    <text evidence="7">The sequence shown here is derived from an EMBL/GenBank/DDBJ whole genome shotgun (WGS) entry which is preliminary data.</text>
</comment>
<dbReference type="EMBL" id="JACOOX010000002">
    <property type="protein sequence ID" value="MBC5662050.1"/>
    <property type="molecule type" value="Genomic_DNA"/>
</dbReference>
<evidence type="ECO:0000313" key="8">
    <source>
        <dbReference type="Proteomes" id="UP000615234"/>
    </source>
</evidence>
<dbReference type="InterPro" id="IPR018313">
    <property type="entry name" value="SBP_3_CS"/>
</dbReference>
<dbReference type="Proteomes" id="UP000615234">
    <property type="component" value="Unassembled WGS sequence"/>
</dbReference>
<reference evidence="7 8" key="1">
    <citation type="submission" date="2020-08" db="EMBL/GenBank/DDBJ databases">
        <title>Genome public.</title>
        <authorList>
            <person name="Liu C."/>
            <person name="Sun Q."/>
        </authorList>
    </citation>
    <scope>NUCLEOTIDE SEQUENCE [LARGE SCALE GENOMIC DNA]</scope>
    <source>
        <strain evidence="7 8">NSJ-10</strain>
    </source>
</reference>
<organism evidence="7 8">
    <name type="scientific">Coprococcus hominis</name>
    <name type="common">ex Liu et al. 2022</name>
    <dbReference type="NCBI Taxonomy" id="2763039"/>
    <lineage>
        <taxon>Bacteria</taxon>
        <taxon>Bacillati</taxon>
        <taxon>Bacillota</taxon>
        <taxon>Clostridia</taxon>
        <taxon>Lachnospirales</taxon>
        <taxon>Lachnospiraceae</taxon>
        <taxon>Coprococcus</taxon>
    </lineage>
</organism>
<proteinExistence type="inferred from homology"/>
<sequence>MKLKKFLAITMSAALAMTALTACGSKSDDSKSSDKKTAKVIEIDLTDEEYAFGVDKTQPDLLKEVNTFIADMNSDGTFEEICNHYFGDGEPVAVESATLDSSKDQLVVATNAAFEPFEYTKGENYYGIDMEIAKALADKLGKELVIQNMDFDAVCLSVGQQKCDIAMAGLTIKPDREEYVAFSDSYYKASQKLIVPSDNTEFDECKTADDVNAILNAKDSSSKIGFQTGTTGQFYCEGDDDWGFAGLKMTSTGYKNGSLAVQDLLNGNLNYVIIDSAPAEAITKALNSMQ</sequence>
<dbReference type="PANTHER" id="PTHR35936:SF17">
    <property type="entry name" value="ARGININE-BINDING EXTRACELLULAR PROTEIN ARTP"/>
    <property type="match status" value="1"/>
</dbReference>
<name>A0A8I0DTJ5_9FIRM</name>
<protein>
    <submittedName>
        <fullName evidence="7">Transporter substrate-binding domain-containing protein</fullName>
    </submittedName>
</protein>
<comment type="similarity">
    <text evidence="2 4">Belongs to the bacterial solute-binding protein 3 family.</text>
</comment>
<accession>A0A8I0DTJ5</accession>
<evidence type="ECO:0000313" key="7">
    <source>
        <dbReference type="EMBL" id="MBC5662050.1"/>
    </source>
</evidence>